<dbReference type="Pfam" id="PF00512">
    <property type="entry name" value="HisKA"/>
    <property type="match status" value="1"/>
</dbReference>
<dbReference type="InterPro" id="IPR050980">
    <property type="entry name" value="2C_sensor_his_kinase"/>
</dbReference>
<reference evidence="18 19" key="1">
    <citation type="journal article" date="2012" name="Stand. Genomic Sci.">
        <title>Complete genome sequence of the melanogenic marine bacterium Marinomonas mediterranea type strain (MMB-1(T)).</title>
        <authorList>
            <person name="Lucas-Elio P."/>
            <person name="Goodwin L."/>
            <person name="Woyke T."/>
            <person name="Pitluck S."/>
            <person name="Nolan M."/>
            <person name="Kyrpides N.C."/>
            <person name="Detter J.C."/>
            <person name="Copeland A."/>
            <person name="Teshima H."/>
            <person name="Bruce D."/>
            <person name="Detter C."/>
            <person name="Tapia R."/>
            <person name="Han S."/>
            <person name="Land M.L."/>
            <person name="Ivanova N."/>
            <person name="Mikhailova N."/>
            <person name="Johnston A.W."/>
            <person name="Sanchez-Amat A."/>
        </authorList>
    </citation>
    <scope>NUCLEOTIDE SEQUENCE [LARGE SCALE GENOMIC DNA]</scope>
    <source>
        <strain evidence="19">ATCC 700492 / JCM 21426 / NBRC 103028 / MMB-1</strain>
    </source>
</reference>
<dbReference type="EC" id="2.7.13.3" evidence="3"/>
<feature type="transmembrane region" description="Helical" evidence="15">
    <location>
        <begin position="207"/>
        <end position="225"/>
    </location>
</feature>
<evidence type="ECO:0000256" key="4">
    <source>
        <dbReference type="ARBA" id="ARBA00022475"/>
    </source>
</evidence>
<keyword evidence="19" id="KW-1185">Reference proteome</keyword>
<dbReference type="InterPro" id="IPR003594">
    <property type="entry name" value="HATPase_dom"/>
</dbReference>
<dbReference type="InterPro" id="IPR005467">
    <property type="entry name" value="His_kinase_dom"/>
</dbReference>
<dbReference type="CDD" id="cd00075">
    <property type="entry name" value="HATPase"/>
    <property type="match status" value="1"/>
</dbReference>
<dbReference type="CDD" id="cd06225">
    <property type="entry name" value="HAMP"/>
    <property type="match status" value="1"/>
</dbReference>
<dbReference type="STRING" id="717774.Marme_4043"/>
<feature type="domain" description="HAMP" evidence="17">
    <location>
        <begin position="226"/>
        <end position="277"/>
    </location>
</feature>
<organism evidence="18 19">
    <name type="scientific">Marinomonas mediterranea (strain ATCC 700492 / JCM 21426 / NBRC 103028 / MMB-1)</name>
    <dbReference type="NCBI Taxonomy" id="717774"/>
    <lineage>
        <taxon>Bacteria</taxon>
        <taxon>Pseudomonadati</taxon>
        <taxon>Pseudomonadota</taxon>
        <taxon>Gammaproteobacteria</taxon>
        <taxon>Oceanospirillales</taxon>
        <taxon>Oceanospirillaceae</taxon>
        <taxon>Marinomonas</taxon>
    </lineage>
</organism>
<evidence type="ECO:0000256" key="14">
    <source>
        <dbReference type="ARBA" id="ARBA00023136"/>
    </source>
</evidence>
<keyword evidence="5" id="KW-0997">Cell inner membrane</keyword>
<evidence type="ECO:0000256" key="1">
    <source>
        <dbReference type="ARBA" id="ARBA00000085"/>
    </source>
</evidence>
<evidence type="ECO:0000256" key="13">
    <source>
        <dbReference type="ARBA" id="ARBA00023012"/>
    </source>
</evidence>
<evidence type="ECO:0000256" key="9">
    <source>
        <dbReference type="ARBA" id="ARBA00022741"/>
    </source>
</evidence>
<protein>
    <recommendedName>
        <fullName evidence="3">histidine kinase</fullName>
        <ecNumber evidence="3">2.7.13.3</ecNumber>
    </recommendedName>
</protein>
<sequence precursor="true">MNLLNSRLKRWSQSLTGQILIIMAFGVASAQLVSSAIWLRQLQADTEKNVQEVSTHMAFRIAATVSYFSSLPQNYRHIVIDQLQDMGGTRFFVTLNKEYITIDALPESKLKRIVKDEIHNTLSRQLGIHTADISFSSPDNLRVINNQTKLSDLPERWGHHSLMMKPLTPPIVIIQIQVSESEWLYLASLMPAPYFLDESSLLTADRLFSLTASVITVLLLTLLFIRRTTRPLALLAHAAEQFGKGDWKPLKEDGALEVRKTAHAFNDMQKRIQRYVDDRERLFASISHDLKTPITRLRLRAEMLDEDEARDAMVRDLEDLDMLVKGALQSVKETDIHENRVELDLERLLKDIQSSANIHITKVQVFGQLQHPYVGKPLAIKRCLGNLIDNALYYGNTAEIFIEDTEDTLCIRICDKGPGIPLDKIDKVFQPYTRLVPEHSGHHPTGMGLGLSIARNIARAHGGEVSLSNRPKKGLEAKLLLPRH</sequence>
<keyword evidence="9" id="KW-0547">Nucleotide-binding</keyword>
<dbReference type="Gene3D" id="3.30.565.10">
    <property type="entry name" value="Histidine kinase-like ATPase, C-terminal domain"/>
    <property type="match status" value="1"/>
</dbReference>
<keyword evidence="14 15" id="KW-0472">Membrane</keyword>
<dbReference type="eggNOG" id="COG0642">
    <property type="taxonomic scope" value="Bacteria"/>
</dbReference>
<dbReference type="GO" id="GO:0005524">
    <property type="term" value="F:ATP binding"/>
    <property type="evidence" value="ECO:0007669"/>
    <property type="project" value="UniProtKB-KW"/>
</dbReference>
<keyword evidence="7" id="KW-0808">Transferase</keyword>
<dbReference type="PROSITE" id="PS50885">
    <property type="entry name" value="HAMP"/>
    <property type="match status" value="1"/>
</dbReference>
<evidence type="ECO:0000256" key="5">
    <source>
        <dbReference type="ARBA" id="ARBA00022519"/>
    </source>
</evidence>
<evidence type="ECO:0000256" key="11">
    <source>
        <dbReference type="ARBA" id="ARBA00022840"/>
    </source>
</evidence>
<dbReference type="OrthoDB" id="9804645at2"/>
<evidence type="ECO:0000259" key="17">
    <source>
        <dbReference type="PROSITE" id="PS50885"/>
    </source>
</evidence>
<dbReference type="KEGG" id="mme:Marme_4043"/>
<dbReference type="PRINTS" id="PR00344">
    <property type="entry name" value="BCTRLSENSOR"/>
</dbReference>
<evidence type="ECO:0000256" key="7">
    <source>
        <dbReference type="ARBA" id="ARBA00022679"/>
    </source>
</evidence>
<dbReference type="GO" id="GO:0000155">
    <property type="term" value="F:phosphorelay sensor kinase activity"/>
    <property type="evidence" value="ECO:0007669"/>
    <property type="project" value="InterPro"/>
</dbReference>
<dbReference type="SUPFAM" id="SSF47384">
    <property type="entry name" value="Homodimeric domain of signal transducing histidine kinase"/>
    <property type="match status" value="1"/>
</dbReference>
<keyword evidence="10 18" id="KW-0418">Kinase</keyword>
<name>F2K037_MARM1</name>
<evidence type="ECO:0000256" key="2">
    <source>
        <dbReference type="ARBA" id="ARBA00004429"/>
    </source>
</evidence>
<dbReference type="PANTHER" id="PTHR44936">
    <property type="entry name" value="SENSOR PROTEIN CREC"/>
    <property type="match status" value="1"/>
</dbReference>
<proteinExistence type="predicted"/>
<evidence type="ECO:0000256" key="12">
    <source>
        <dbReference type="ARBA" id="ARBA00022989"/>
    </source>
</evidence>
<comment type="catalytic activity">
    <reaction evidence="1">
        <text>ATP + protein L-histidine = ADP + protein N-phospho-L-histidine.</text>
        <dbReference type="EC" id="2.7.13.3"/>
    </reaction>
</comment>
<keyword evidence="13" id="KW-0902">Two-component regulatory system</keyword>
<evidence type="ECO:0000256" key="8">
    <source>
        <dbReference type="ARBA" id="ARBA00022692"/>
    </source>
</evidence>
<evidence type="ECO:0000259" key="16">
    <source>
        <dbReference type="PROSITE" id="PS50109"/>
    </source>
</evidence>
<dbReference type="Pfam" id="PF02518">
    <property type="entry name" value="HATPase_c"/>
    <property type="match status" value="1"/>
</dbReference>
<keyword evidence="8 15" id="KW-0812">Transmembrane</keyword>
<dbReference type="Pfam" id="PF00672">
    <property type="entry name" value="HAMP"/>
    <property type="match status" value="1"/>
</dbReference>
<dbReference type="PATRIC" id="fig|717774.3.peg.4171"/>
<dbReference type="Proteomes" id="UP000001062">
    <property type="component" value="Chromosome"/>
</dbReference>
<accession>F2K037</accession>
<dbReference type="RefSeq" id="WP_013663153.1">
    <property type="nucleotide sequence ID" value="NC_015276.1"/>
</dbReference>
<dbReference type="InterPro" id="IPR004358">
    <property type="entry name" value="Sig_transdc_His_kin-like_C"/>
</dbReference>
<keyword evidence="11" id="KW-0067">ATP-binding</keyword>
<dbReference type="PROSITE" id="PS50109">
    <property type="entry name" value="HIS_KIN"/>
    <property type="match status" value="1"/>
</dbReference>
<dbReference type="AlphaFoldDB" id="F2K037"/>
<dbReference type="InterPro" id="IPR003661">
    <property type="entry name" value="HisK_dim/P_dom"/>
</dbReference>
<dbReference type="SMART" id="SM00387">
    <property type="entry name" value="HATPase_c"/>
    <property type="match status" value="1"/>
</dbReference>
<keyword evidence="6" id="KW-0597">Phosphoprotein</keyword>
<comment type="subcellular location">
    <subcellularLocation>
        <location evidence="2">Cell inner membrane</location>
        <topology evidence="2">Multi-pass membrane protein</topology>
    </subcellularLocation>
</comment>
<gene>
    <name evidence="18" type="ordered locus">Marme_4043</name>
</gene>
<dbReference type="Gene3D" id="1.10.287.130">
    <property type="match status" value="1"/>
</dbReference>
<evidence type="ECO:0000313" key="18">
    <source>
        <dbReference type="EMBL" id="ADZ93251.1"/>
    </source>
</evidence>
<keyword evidence="4" id="KW-1003">Cell membrane</keyword>
<dbReference type="EMBL" id="CP002583">
    <property type="protein sequence ID" value="ADZ93251.1"/>
    <property type="molecule type" value="Genomic_DNA"/>
</dbReference>
<feature type="domain" description="Histidine kinase" evidence="16">
    <location>
        <begin position="285"/>
        <end position="484"/>
    </location>
</feature>
<dbReference type="InterPro" id="IPR003660">
    <property type="entry name" value="HAMP_dom"/>
</dbReference>
<evidence type="ECO:0000313" key="19">
    <source>
        <dbReference type="Proteomes" id="UP000001062"/>
    </source>
</evidence>
<evidence type="ECO:0000256" key="10">
    <source>
        <dbReference type="ARBA" id="ARBA00022777"/>
    </source>
</evidence>
<evidence type="ECO:0000256" key="15">
    <source>
        <dbReference type="SAM" id="Phobius"/>
    </source>
</evidence>
<dbReference type="InterPro" id="IPR036890">
    <property type="entry name" value="HATPase_C_sf"/>
</dbReference>
<dbReference type="SMART" id="SM00304">
    <property type="entry name" value="HAMP"/>
    <property type="match status" value="1"/>
</dbReference>
<evidence type="ECO:0000256" key="6">
    <source>
        <dbReference type="ARBA" id="ARBA00022553"/>
    </source>
</evidence>
<dbReference type="InterPro" id="IPR036097">
    <property type="entry name" value="HisK_dim/P_sf"/>
</dbReference>
<dbReference type="GO" id="GO:0005886">
    <property type="term" value="C:plasma membrane"/>
    <property type="evidence" value="ECO:0007669"/>
    <property type="project" value="UniProtKB-SubCell"/>
</dbReference>
<dbReference type="HOGENOM" id="CLU_000445_89_27_6"/>
<dbReference type="PANTHER" id="PTHR44936:SF5">
    <property type="entry name" value="SENSOR HISTIDINE KINASE ENVZ"/>
    <property type="match status" value="1"/>
</dbReference>
<evidence type="ECO:0000256" key="3">
    <source>
        <dbReference type="ARBA" id="ARBA00012438"/>
    </source>
</evidence>
<dbReference type="SMART" id="SM00388">
    <property type="entry name" value="HisKA"/>
    <property type="match status" value="1"/>
</dbReference>
<keyword evidence="12 15" id="KW-1133">Transmembrane helix</keyword>
<dbReference type="CDD" id="cd00082">
    <property type="entry name" value="HisKA"/>
    <property type="match status" value="1"/>
</dbReference>
<dbReference type="SUPFAM" id="SSF55874">
    <property type="entry name" value="ATPase domain of HSP90 chaperone/DNA topoisomerase II/histidine kinase"/>
    <property type="match status" value="1"/>
</dbReference>